<evidence type="ECO:0000256" key="6">
    <source>
        <dbReference type="ARBA" id="ARBA00022989"/>
    </source>
</evidence>
<feature type="domain" description="ArnT-like N-terminal" evidence="9">
    <location>
        <begin position="150"/>
        <end position="279"/>
    </location>
</feature>
<dbReference type="PANTHER" id="PTHR33908:SF11">
    <property type="entry name" value="MEMBRANE PROTEIN"/>
    <property type="match status" value="1"/>
</dbReference>
<keyword evidence="3" id="KW-0328">Glycosyltransferase</keyword>
<keyword evidence="4" id="KW-0808">Transferase</keyword>
<evidence type="ECO:0000256" key="2">
    <source>
        <dbReference type="ARBA" id="ARBA00022475"/>
    </source>
</evidence>
<proteinExistence type="predicted"/>
<evidence type="ECO:0000313" key="10">
    <source>
        <dbReference type="EMBL" id="PRQ05376.1"/>
    </source>
</evidence>
<evidence type="ECO:0000256" key="1">
    <source>
        <dbReference type="ARBA" id="ARBA00004651"/>
    </source>
</evidence>
<comment type="caution">
    <text evidence="10">The sequence shown here is derived from an EMBL/GenBank/DDBJ whole genome shotgun (WGS) entry which is preliminary data.</text>
</comment>
<dbReference type="Proteomes" id="UP000237968">
    <property type="component" value="Unassembled WGS sequence"/>
</dbReference>
<evidence type="ECO:0000256" key="4">
    <source>
        <dbReference type="ARBA" id="ARBA00022679"/>
    </source>
</evidence>
<keyword evidence="6 8" id="KW-1133">Transmembrane helix</keyword>
<feature type="transmembrane region" description="Helical" evidence="8">
    <location>
        <begin position="227"/>
        <end position="243"/>
    </location>
</feature>
<evidence type="ECO:0000256" key="5">
    <source>
        <dbReference type="ARBA" id="ARBA00022692"/>
    </source>
</evidence>
<feature type="transmembrane region" description="Helical" evidence="8">
    <location>
        <begin position="156"/>
        <end position="176"/>
    </location>
</feature>
<evidence type="ECO:0000256" key="8">
    <source>
        <dbReference type="SAM" id="Phobius"/>
    </source>
</evidence>
<dbReference type="Pfam" id="PF02366">
    <property type="entry name" value="PMT"/>
    <property type="match status" value="1"/>
</dbReference>
<dbReference type="PANTHER" id="PTHR33908">
    <property type="entry name" value="MANNOSYLTRANSFERASE YKCB-RELATED"/>
    <property type="match status" value="1"/>
</dbReference>
<feature type="transmembrane region" description="Helical" evidence="8">
    <location>
        <begin position="451"/>
        <end position="470"/>
    </location>
</feature>
<dbReference type="InterPro" id="IPR003342">
    <property type="entry name" value="ArnT-like_N"/>
</dbReference>
<name>A0A2S9YK23_9BACT</name>
<dbReference type="EMBL" id="PVNK01000015">
    <property type="protein sequence ID" value="PRQ05376.1"/>
    <property type="molecule type" value="Genomic_DNA"/>
</dbReference>
<dbReference type="GO" id="GO:0006493">
    <property type="term" value="P:protein O-linked glycosylation"/>
    <property type="evidence" value="ECO:0007669"/>
    <property type="project" value="InterPro"/>
</dbReference>
<dbReference type="AlphaFoldDB" id="A0A2S9YK23"/>
<comment type="subcellular location">
    <subcellularLocation>
        <location evidence="1">Cell membrane</location>
        <topology evidence="1">Multi-pass membrane protein</topology>
    </subcellularLocation>
</comment>
<dbReference type="GO" id="GO:0016763">
    <property type="term" value="F:pentosyltransferase activity"/>
    <property type="evidence" value="ECO:0007669"/>
    <property type="project" value="TreeGrafter"/>
</dbReference>
<dbReference type="RefSeq" id="WP_106389835.1">
    <property type="nucleotide sequence ID" value="NZ_PVNK01000015.1"/>
</dbReference>
<feature type="transmembrane region" description="Helical" evidence="8">
    <location>
        <begin position="338"/>
        <end position="365"/>
    </location>
</feature>
<dbReference type="OrthoDB" id="244175at2"/>
<evidence type="ECO:0000259" key="9">
    <source>
        <dbReference type="Pfam" id="PF02366"/>
    </source>
</evidence>
<dbReference type="GO" id="GO:0009103">
    <property type="term" value="P:lipopolysaccharide biosynthetic process"/>
    <property type="evidence" value="ECO:0007669"/>
    <property type="project" value="UniProtKB-ARBA"/>
</dbReference>
<feature type="transmembrane region" description="Helical" evidence="8">
    <location>
        <begin position="482"/>
        <end position="503"/>
    </location>
</feature>
<reference evidence="10 11" key="1">
    <citation type="submission" date="2018-03" db="EMBL/GenBank/DDBJ databases">
        <title>Draft Genome Sequences of the Obligatory Marine Myxobacteria Enhygromyxa salina SWB005.</title>
        <authorList>
            <person name="Poehlein A."/>
            <person name="Moghaddam J.A."/>
            <person name="Harms H."/>
            <person name="Alanjari M."/>
            <person name="Koenig G.M."/>
            <person name="Daniel R."/>
            <person name="Schaeberle T.F."/>
        </authorList>
    </citation>
    <scope>NUCLEOTIDE SEQUENCE [LARGE SCALE GENOMIC DNA]</scope>
    <source>
        <strain evidence="10 11">SWB005</strain>
    </source>
</reference>
<dbReference type="GO" id="GO:0000030">
    <property type="term" value="F:mannosyltransferase activity"/>
    <property type="evidence" value="ECO:0007669"/>
    <property type="project" value="InterPro"/>
</dbReference>
<evidence type="ECO:0000256" key="7">
    <source>
        <dbReference type="ARBA" id="ARBA00023136"/>
    </source>
</evidence>
<feature type="transmembrane region" description="Helical" evidence="8">
    <location>
        <begin position="278"/>
        <end position="301"/>
    </location>
</feature>
<gene>
    <name evidence="10" type="ORF">ENSA5_03660</name>
</gene>
<feature type="transmembrane region" description="Helical" evidence="8">
    <location>
        <begin position="196"/>
        <end position="220"/>
    </location>
</feature>
<keyword evidence="2" id="KW-1003">Cell membrane</keyword>
<keyword evidence="5 8" id="KW-0812">Transmembrane</keyword>
<sequence>MSAPPVPEPPPPKLGLTTRVVQALRSPRLLAALIGLLTVMTLMRGESGIGYVRDEGVYFEASRHYAAWVVRWQAEGSEANTPEIRDRYFGLNHEHPALMKLAAGLSARAFAKPPAPEIEAGLAAVKGERKRAWRRELASVEGGKFPWLREGAAMRLPAILLAGLGAALLFATGRRLGGGTLGGLLAAGWFMLLPRVAFHASLHAFDVPIAVMTLVVALAWLRALSDWRWAIAIGPLLGVAIAVKHNAMFLGPLLTLHLWVCLALRWRQEGERPRLVQIVPLPVLSMAVLGPLVALLLWPWMWDDTIARLGEYFAFHREHSYYNMEFWGRNYNRPPLPIAYPFVMTWATVPSVLLLLSGVGLLLAMRTLRSPRALRHLGRFGDNRGRARLQRVGARARRRRRGHDPQPGWRTPLPIFDGREEPLLYVGLATFPLLLIALPSIPIFGGTKHWLTAYPFLALLAAMAWGRLWWRARTLLRAWPKLLRRAPPVVLVAVLTPGAWATFHGHPFNLSQYAPLAGGARGAAAAGLNRGYWGHALVPLLADEVLPAERVYVHDVHRLAITQYRREGRWPSWQPSGIGRADAALLFPEKHMLSDEIMIWDKLGTVQPAMVLTLDDVPVAIVYQRPD</sequence>
<protein>
    <recommendedName>
        <fullName evidence="9">ArnT-like N-terminal domain-containing protein</fullName>
    </recommendedName>
</protein>
<accession>A0A2S9YK23</accession>
<organism evidence="10 11">
    <name type="scientific">Enhygromyxa salina</name>
    <dbReference type="NCBI Taxonomy" id="215803"/>
    <lineage>
        <taxon>Bacteria</taxon>
        <taxon>Pseudomonadati</taxon>
        <taxon>Myxococcota</taxon>
        <taxon>Polyangia</taxon>
        <taxon>Nannocystales</taxon>
        <taxon>Nannocystaceae</taxon>
        <taxon>Enhygromyxa</taxon>
    </lineage>
</organism>
<evidence type="ECO:0000313" key="11">
    <source>
        <dbReference type="Proteomes" id="UP000237968"/>
    </source>
</evidence>
<dbReference type="GO" id="GO:0005886">
    <property type="term" value="C:plasma membrane"/>
    <property type="evidence" value="ECO:0007669"/>
    <property type="project" value="UniProtKB-SubCell"/>
</dbReference>
<evidence type="ECO:0000256" key="3">
    <source>
        <dbReference type="ARBA" id="ARBA00022676"/>
    </source>
</evidence>
<keyword evidence="7 8" id="KW-0472">Membrane</keyword>
<feature type="transmembrane region" description="Helical" evidence="8">
    <location>
        <begin position="423"/>
        <end position="445"/>
    </location>
</feature>
<feature type="transmembrane region" description="Helical" evidence="8">
    <location>
        <begin position="249"/>
        <end position="266"/>
    </location>
</feature>
<dbReference type="InterPro" id="IPR050297">
    <property type="entry name" value="LipidA_mod_glycosyltrf_83"/>
</dbReference>
<keyword evidence="11" id="KW-1185">Reference proteome</keyword>